<dbReference type="EMBL" id="CACRYR010000425">
    <property type="protein sequence ID" value="VZR53298.1"/>
    <property type="molecule type" value="Genomic_DNA"/>
</dbReference>
<keyword evidence="3" id="KW-0238">DNA-binding</keyword>
<dbReference type="GO" id="GO:0003677">
    <property type="term" value="F:DNA binding"/>
    <property type="evidence" value="ECO:0007669"/>
    <property type="project" value="UniProtKB-KW"/>
</dbReference>
<keyword evidence="4" id="KW-0233">DNA recombination</keyword>
<evidence type="ECO:0000259" key="5">
    <source>
        <dbReference type="PROSITE" id="PS51898"/>
    </source>
</evidence>
<protein>
    <submittedName>
        <fullName evidence="6">Tyrosine recombinase XerD</fullName>
    </submittedName>
</protein>
<dbReference type="InterPro" id="IPR011010">
    <property type="entry name" value="DNA_brk_join_enz"/>
</dbReference>
<dbReference type="AlphaFoldDB" id="A0ABD7WFB3"/>
<evidence type="ECO:0000313" key="7">
    <source>
        <dbReference type="Proteomes" id="UP000629265"/>
    </source>
</evidence>
<sequence>MYLKTASKLNSELKEMKIERPKTPRKLPNVLSKEEIIKIVSVLKNLKHRTVISLIYSAGLRISEAVKMEIRDIDFNRKIINIKDAKGKKDRQTALSLKIEKLLLEYMAFYKPSKYIFEGAGGEKYSERSIQQVFTRAVKEAGIKKEVSVHSLRHSYATHLHEAGTDIKIIQELLGHESTKTTEIYTHVSRKVIQYVKSPFDDL</sequence>
<dbReference type="GO" id="GO:0006310">
    <property type="term" value="P:DNA recombination"/>
    <property type="evidence" value="ECO:0007669"/>
    <property type="project" value="UniProtKB-KW"/>
</dbReference>
<evidence type="ECO:0000313" key="6">
    <source>
        <dbReference type="EMBL" id="VZR53298.1"/>
    </source>
</evidence>
<keyword evidence="2" id="KW-0229">DNA integration</keyword>
<evidence type="ECO:0000256" key="2">
    <source>
        <dbReference type="ARBA" id="ARBA00022908"/>
    </source>
</evidence>
<dbReference type="RefSeq" id="WP_071827503.1">
    <property type="nucleotide sequence ID" value="NZ_CACRYM010000379.1"/>
</dbReference>
<dbReference type="PROSITE" id="PS51898">
    <property type="entry name" value="TYR_RECOMBINASE"/>
    <property type="match status" value="1"/>
</dbReference>
<comment type="similarity">
    <text evidence="1">Belongs to the 'phage' integrase family.</text>
</comment>
<reference evidence="6 7" key="1">
    <citation type="submission" date="2019-11" db="EMBL/GenBank/DDBJ databases">
        <authorList>
            <person name="Haines EK M."/>
        </authorList>
    </citation>
    <scope>NUCLEOTIDE SEQUENCE [LARGE SCALE GENOMIC DNA]</scope>
    <source>
        <strain evidence="6">KR2729</strain>
    </source>
</reference>
<dbReference type="InterPro" id="IPR050090">
    <property type="entry name" value="Tyrosine_recombinase_XerCD"/>
</dbReference>
<dbReference type="PANTHER" id="PTHR30349">
    <property type="entry name" value="PHAGE INTEGRASE-RELATED"/>
    <property type="match status" value="1"/>
</dbReference>
<organism evidence="6 7">
    <name type="scientific">Escherichia coli</name>
    <dbReference type="NCBI Taxonomy" id="562"/>
    <lineage>
        <taxon>Bacteria</taxon>
        <taxon>Pseudomonadati</taxon>
        <taxon>Pseudomonadota</taxon>
        <taxon>Gammaproteobacteria</taxon>
        <taxon>Enterobacterales</taxon>
        <taxon>Enterobacteriaceae</taxon>
        <taxon>Escherichia</taxon>
    </lineage>
</organism>
<dbReference type="InterPro" id="IPR013762">
    <property type="entry name" value="Integrase-like_cat_sf"/>
</dbReference>
<evidence type="ECO:0000256" key="4">
    <source>
        <dbReference type="ARBA" id="ARBA00023172"/>
    </source>
</evidence>
<dbReference type="GO" id="GO:0015074">
    <property type="term" value="P:DNA integration"/>
    <property type="evidence" value="ECO:0007669"/>
    <property type="project" value="UniProtKB-KW"/>
</dbReference>
<accession>A0ABD7WFB3</accession>
<dbReference type="InterPro" id="IPR002104">
    <property type="entry name" value="Integrase_catalytic"/>
</dbReference>
<dbReference type="Proteomes" id="UP000629265">
    <property type="component" value="Unassembled WGS sequence"/>
</dbReference>
<name>A0ABD7WFB3_ECOLX</name>
<proteinExistence type="inferred from homology"/>
<evidence type="ECO:0000256" key="1">
    <source>
        <dbReference type="ARBA" id="ARBA00008857"/>
    </source>
</evidence>
<dbReference type="PANTHER" id="PTHR30349:SF41">
    <property type="entry name" value="INTEGRASE_RECOMBINASE PROTEIN MJ0367-RELATED"/>
    <property type="match status" value="1"/>
</dbReference>
<feature type="domain" description="Tyr recombinase" evidence="5">
    <location>
        <begin position="26"/>
        <end position="198"/>
    </location>
</feature>
<dbReference type="Pfam" id="PF00589">
    <property type="entry name" value="Phage_integrase"/>
    <property type="match status" value="1"/>
</dbReference>
<dbReference type="SUPFAM" id="SSF56349">
    <property type="entry name" value="DNA breaking-rejoining enzymes"/>
    <property type="match status" value="1"/>
</dbReference>
<gene>
    <name evidence="6" type="primary">xerD_7</name>
    <name evidence="6" type="ORF">IDONEFKE_05395</name>
</gene>
<comment type="caution">
    <text evidence="6">The sequence shown here is derived from an EMBL/GenBank/DDBJ whole genome shotgun (WGS) entry which is preliminary data.</text>
</comment>
<evidence type="ECO:0000256" key="3">
    <source>
        <dbReference type="ARBA" id="ARBA00023125"/>
    </source>
</evidence>
<dbReference type="Gene3D" id="1.10.443.10">
    <property type="entry name" value="Intergrase catalytic core"/>
    <property type="match status" value="1"/>
</dbReference>